<keyword evidence="4" id="KW-1185">Reference proteome</keyword>
<feature type="transmembrane region" description="Helical" evidence="1">
    <location>
        <begin position="121"/>
        <end position="142"/>
    </location>
</feature>
<sequence length="326" mass="36729">MSTSNVVPGAELVQTAYHLQAAKMYSLASCVMLFYDMMITAGDEIERIWMQERYSRITLLYALNRYLTPLGYIVIIVSFHQPWSIEVCDRYILFPEALKVVTASVVGVIFVLRIHAIYNRGLVVTLFAAAMLVVEIAVKIWAFTDGTRLVLPEGIVGCILVGRNHIRFVFSWIAELLFDSVIFFLTLWRTVTLYRRQGARPMSLFTLVIRDGVIYFAVIFVANVVTVLMFLLAPPDIKAMNASFSTLITTLIVSRLILNMKEAALTRLPVQESRSIVVSSQIGPDNYTSYLEVGLGDPTLTHARKASTQQVSATEIRYELGRIVRK</sequence>
<feature type="transmembrane region" description="Helical" evidence="1">
    <location>
        <begin position="169"/>
        <end position="191"/>
    </location>
</feature>
<evidence type="ECO:0000313" key="3">
    <source>
        <dbReference type="EMBL" id="TFK23018.1"/>
    </source>
</evidence>
<evidence type="ECO:0000313" key="4">
    <source>
        <dbReference type="Proteomes" id="UP000307440"/>
    </source>
</evidence>
<protein>
    <recommendedName>
        <fullName evidence="2">DUF6533 domain-containing protein</fullName>
    </recommendedName>
</protein>
<dbReference type="OrthoDB" id="3242376at2759"/>
<organism evidence="3 4">
    <name type="scientific">Coprinopsis marcescibilis</name>
    <name type="common">Agaric fungus</name>
    <name type="synonym">Psathyrella marcescibilis</name>
    <dbReference type="NCBI Taxonomy" id="230819"/>
    <lineage>
        <taxon>Eukaryota</taxon>
        <taxon>Fungi</taxon>
        <taxon>Dikarya</taxon>
        <taxon>Basidiomycota</taxon>
        <taxon>Agaricomycotina</taxon>
        <taxon>Agaricomycetes</taxon>
        <taxon>Agaricomycetidae</taxon>
        <taxon>Agaricales</taxon>
        <taxon>Agaricineae</taxon>
        <taxon>Psathyrellaceae</taxon>
        <taxon>Coprinopsis</taxon>
    </lineage>
</organism>
<dbReference type="AlphaFoldDB" id="A0A5C3L498"/>
<name>A0A5C3L498_COPMA</name>
<dbReference type="EMBL" id="ML210227">
    <property type="protein sequence ID" value="TFK23018.1"/>
    <property type="molecule type" value="Genomic_DNA"/>
</dbReference>
<feature type="domain" description="DUF6533" evidence="2">
    <location>
        <begin position="26"/>
        <end position="70"/>
    </location>
</feature>
<feature type="transmembrane region" description="Helical" evidence="1">
    <location>
        <begin position="212"/>
        <end position="233"/>
    </location>
</feature>
<dbReference type="Pfam" id="PF20151">
    <property type="entry name" value="DUF6533"/>
    <property type="match status" value="1"/>
</dbReference>
<dbReference type="InterPro" id="IPR045340">
    <property type="entry name" value="DUF6533"/>
</dbReference>
<proteinExistence type="predicted"/>
<reference evidence="3 4" key="1">
    <citation type="journal article" date="2019" name="Nat. Ecol. Evol.">
        <title>Megaphylogeny resolves global patterns of mushroom evolution.</title>
        <authorList>
            <person name="Varga T."/>
            <person name="Krizsan K."/>
            <person name="Foldi C."/>
            <person name="Dima B."/>
            <person name="Sanchez-Garcia M."/>
            <person name="Sanchez-Ramirez S."/>
            <person name="Szollosi G.J."/>
            <person name="Szarkandi J.G."/>
            <person name="Papp V."/>
            <person name="Albert L."/>
            <person name="Andreopoulos W."/>
            <person name="Angelini C."/>
            <person name="Antonin V."/>
            <person name="Barry K.W."/>
            <person name="Bougher N.L."/>
            <person name="Buchanan P."/>
            <person name="Buyck B."/>
            <person name="Bense V."/>
            <person name="Catcheside P."/>
            <person name="Chovatia M."/>
            <person name="Cooper J."/>
            <person name="Damon W."/>
            <person name="Desjardin D."/>
            <person name="Finy P."/>
            <person name="Geml J."/>
            <person name="Haridas S."/>
            <person name="Hughes K."/>
            <person name="Justo A."/>
            <person name="Karasinski D."/>
            <person name="Kautmanova I."/>
            <person name="Kiss B."/>
            <person name="Kocsube S."/>
            <person name="Kotiranta H."/>
            <person name="LaButti K.M."/>
            <person name="Lechner B.E."/>
            <person name="Liimatainen K."/>
            <person name="Lipzen A."/>
            <person name="Lukacs Z."/>
            <person name="Mihaltcheva S."/>
            <person name="Morgado L.N."/>
            <person name="Niskanen T."/>
            <person name="Noordeloos M.E."/>
            <person name="Ohm R.A."/>
            <person name="Ortiz-Santana B."/>
            <person name="Ovrebo C."/>
            <person name="Racz N."/>
            <person name="Riley R."/>
            <person name="Savchenko A."/>
            <person name="Shiryaev A."/>
            <person name="Soop K."/>
            <person name="Spirin V."/>
            <person name="Szebenyi C."/>
            <person name="Tomsovsky M."/>
            <person name="Tulloss R.E."/>
            <person name="Uehling J."/>
            <person name="Grigoriev I.V."/>
            <person name="Vagvolgyi C."/>
            <person name="Papp T."/>
            <person name="Martin F.M."/>
            <person name="Miettinen O."/>
            <person name="Hibbett D.S."/>
            <person name="Nagy L.G."/>
        </authorList>
    </citation>
    <scope>NUCLEOTIDE SEQUENCE [LARGE SCALE GENOMIC DNA]</scope>
    <source>
        <strain evidence="3 4">CBS 121175</strain>
    </source>
</reference>
<dbReference type="STRING" id="230819.A0A5C3L498"/>
<accession>A0A5C3L498</accession>
<keyword evidence="1" id="KW-0812">Transmembrane</keyword>
<feature type="transmembrane region" description="Helical" evidence="1">
    <location>
        <begin position="59"/>
        <end position="79"/>
    </location>
</feature>
<keyword evidence="1" id="KW-1133">Transmembrane helix</keyword>
<evidence type="ECO:0000256" key="1">
    <source>
        <dbReference type="SAM" id="Phobius"/>
    </source>
</evidence>
<gene>
    <name evidence="3" type="ORF">FA15DRAFT_757574</name>
</gene>
<keyword evidence="1" id="KW-0472">Membrane</keyword>
<feature type="transmembrane region" description="Helical" evidence="1">
    <location>
        <begin position="239"/>
        <end position="258"/>
    </location>
</feature>
<dbReference type="Proteomes" id="UP000307440">
    <property type="component" value="Unassembled WGS sequence"/>
</dbReference>
<feature type="transmembrane region" description="Helical" evidence="1">
    <location>
        <begin position="91"/>
        <end position="114"/>
    </location>
</feature>
<evidence type="ECO:0000259" key="2">
    <source>
        <dbReference type="Pfam" id="PF20151"/>
    </source>
</evidence>